<accession>A0A0E9VRR7</accession>
<feature type="region of interest" description="Disordered" evidence="1">
    <location>
        <begin position="74"/>
        <end position="95"/>
    </location>
</feature>
<dbReference type="EMBL" id="GBXM01028502">
    <property type="protein sequence ID" value="JAH80075.1"/>
    <property type="molecule type" value="Transcribed_RNA"/>
</dbReference>
<proteinExistence type="predicted"/>
<organism evidence="2">
    <name type="scientific">Anguilla anguilla</name>
    <name type="common">European freshwater eel</name>
    <name type="synonym">Muraena anguilla</name>
    <dbReference type="NCBI Taxonomy" id="7936"/>
    <lineage>
        <taxon>Eukaryota</taxon>
        <taxon>Metazoa</taxon>
        <taxon>Chordata</taxon>
        <taxon>Craniata</taxon>
        <taxon>Vertebrata</taxon>
        <taxon>Euteleostomi</taxon>
        <taxon>Actinopterygii</taxon>
        <taxon>Neopterygii</taxon>
        <taxon>Teleostei</taxon>
        <taxon>Anguilliformes</taxon>
        <taxon>Anguillidae</taxon>
        <taxon>Anguilla</taxon>
    </lineage>
</organism>
<evidence type="ECO:0000313" key="2">
    <source>
        <dbReference type="EMBL" id="JAH80075.1"/>
    </source>
</evidence>
<reference evidence="2" key="1">
    <citation type="submission" date="2014-11" db="EMBL/GenBank/DDBJ databases">
        <authorList>
            <person name="Amaro Gonzalez C."/>
        </authorList>
    </citation>
    <scope>NUCLEOTIDE SEQUENCE</scope>
</reference>
<name>A0A0E9VRR7_ANGAN</name>
<reference evidence="2" key="2">
    <citation type="journal article" date="2015" name="Fish Shellfish Immunol.">
        <title>Early steps in the European eel (Anguilla anguilla)-Vibrio vulnificus interaction in the gills: Role of the RtxA13 toxin.</title>
        <authorList>
            <person name="Callol A."/>
            <person name="Pajuelo D."/>
            <person name="Ebbesson L."/>
            <person name="Teles M."/>
            <person name="MacKenzie S."/>
            <person name="Amaro C."/>
        </authorList>
    </citation>
    <scope>NUCLEOTIDE SEQUENCE</scope>
</reference>
<sequence>MFATLYFITGVGQISNYIAAFILGNEVLGSPTAWPSPPWACVRFTRWATLFFLCAHTSSAPGGLSCSSSPCPDSSTYPSGGLFRSPHGGCCPKVV</sequence>
<evidence type="ECO:0008006" key="3">
    <source>
        <dbReference type="Google" id="ProtNLM"/>
    </source>
</evidence>
<protein>
    <recommendedName>
        <fullName evidence="3">Major facilitator superfamily (MFS) profile domain-containing protein</fullName>
    </recommendedName>
</protein>
<evidence type="ECO:0000256" key="1">
    <source>
        <dbReference type="SAM" id="MobiDB-lite"/>
    </source>
</evidence>
<dbReference type="AlphaFoldDB" id="A0A0E9VRR7"/>